<protein>
    <submittedName>
        <fullName evidence="3">Phage major capsid protein</fullName>
    </submittedName>
</protein>
<comment type="subcellular location">
    <subcellularLocation>
        <location evidence="1">Virion</location>
    </subcellularLocation>
</comment>
<dbReference type="Gene3D" id="3.30.2400.10">
    <property type="entry name" value="Major capsid protein gp5"/>
    <property type="match status" value="1"/>
</dbReference>
<reference evidence="3 4" key="1">
    <citation type="submission" date="2018-09" db="EMBL/GenBank/DDBJ databases">
        <title>Glutamicibacter mishrai S5-52T (LMG 29155T = KCTC 39846T).</title>
        <authorList>
            <person name="Das S.K."/>
        </authorList>
    </citation>
    <scope>NUCLEOTIDE SEQUENCE [LARGE SCALE GENOMIC DNA]</scope>
    <source>
        <strain evidence="3 4">S5-52</strain>
    </source>
</reference>
<gene>
    <name evidence="3" type="ORF">D3791_10635</name>
</gene>
<evidence type="ECO:0000256" key="1">
    <source>
        <dbReference type="ARBA" id="ARBA00004328"/>
    </source>
</evidence>
<dbReference type="Pfam" id="PF05065">
    <property type="entry name" value="Phage_capsid"/>
    <property type="match status" value="1"/>
</dbReference>
<evidence type="ECO:0000313" key="3">
    <source>
        <dbReference type="EMBL" id="QIV87535.1"/>
    </source>
</evidence>
<dbReference type="InterPro" id="IPR054612">
    <property type="entry name" value="Phage_capsid-like_C"/>
</dbReference>
<dbReference type="Proteomes" id="UP000502331">
    <property type="component" value="Chromosome"/>
</dbReference>
<dbReference type="RefSeq" id="WP_172512180.1">
    <property type="nucleotide sequence ID" value="NZ_CP032549.1"/>
</dbReference>
<evidence type="ECO:0000259" key="2">
    <source>
        <dbReference type="Pfam" id="PF05065"/>
    </source>
</evidence>
<dbReference type="SUPFAM" id="SSF56563">
    <property type="entry name" value="Major capsid protein gp5"/>
    <property type="match status" value="1"/>
</dbReference>
<sequence length="308" mass="32378">MAPVTRADIEALIEEEYNHTLLNRATETSTVLRAFRTAPMGAKVQNLPALATLPEAKWVGETAETRTKPSTKFSFENKILTAAEVAAIIVLNEEDIEDATEDLLSQAAALGGQAIGKALDAAVLFGTNKPAAWTSADLFAAATAAGNVFQVGTGEDDLVGSIFQAAEAVDDSGANPDVFLARGGLKYKLANLRDAQNSPIYLPSLSQAPGSVDNVAGLDAYWNKNGAWDKTKAMAMVADPSLALIGIRSDISVKFLDQATIDGVNLAENDQVALRFRARYAYTLADVVGNDGERVAPVAAVTPAAVTP</sequence>
<dbReference type="EMBL" id="CP032549">
    <property type="protein sequence ID" value="QIV87535.1"/>
    <property type="molecule type" value="Genomic_DNA"/>
</dbReference>
<feature type="domain" description="Phage capsid-like C-terminal" evidence="2">
    <location>
        <begin position="12"/>
        <end position="286"/>
    </location>
</feature>
<dbReference type="Gene3D" id="3.30.2320.10">
    <property type="entry name" value="hypothetical protein PF0899 domain"/>
    <property type="match status" value="1"/>
</dbReference>
<evidence type="ECO:0000313" key="4">
    <source>
        <dbReference type="Proteomes" id="UP000502331"/>
    </source>
</evidence>
<proteinExistence type="predicted"/>
<dbReference type="InterPro" id="IPR024455">
    <property type="entry name" value="Phage_capsid"/>
</dbReference>
<dbReference type="NCBIfam" id="TIGR01554">
    <property type="entry name" value="major_cap_HK97"/>
    <property type="match status" value="1"/>
</dbReference>
<keyword evidence="4" id="KW-1185">Reference proteome</keyword>
<name>A0A6H0SMG8_9MICC</name>
<accession>A0A6H0SMG8</accession>
<dbReference type="AlphaFoldDB" id="A0A6H0SMG8"/>
<organism evidence="3 4">
    <name type="scientific">Glutamicibacter mishrai</name>
    <dbReference type="NCBI Taxonomy" id="1775880"/>
    <lineage>
        <taxon>Bacteria</taxon>
        <taxon>Bacillati</taxon>
        <taxon>Actinomycetota</taxon>
        <taxon>Actinomycetes</taxon>
        <taxon>Micrococcales</taxon>
        <taxon>Micrococcaceae</taxon>
        <taxon>Glutamicibacter</taxon>
    </lineage>
</organism>